<dbReference type="InterPro" id="IPR033379">
    <property type="entry name" value="Acid_Pase_AS"/>
</dbReference>
<dbReference type="PROSITE" id="PS00616">
    <property type="entry name" value="HIS_ACID_PHOSPHAT_1"/>
    <property type="match status" value="1"/>
</dbReference>
<evidence type="ECO:0000259" key="9">
    <source>
        <dbReference type="Pfam" id="PF14748"/>
    </source>
</evidence>
<comment type="caution">
    <text evidence="10">The sequence shown here is derived from an EMBL/GenBank/DDBJ whole genome shotgun (WGS) entry which is preliminary data.</text>
</comment>
<evidence type="ECO:0000256" key="5">
    <source>
        <dbReference type="ARBA" id="ARBA00022650"/>
    </source>
</evidence>
<feature type="domain" description="Pyrroline-5-carboxylate reductase dimerisation" evidence="9">
    <location>
        <begin position="59"/>
        <end position="160"/>
    </location>
</feature>
<keyword evidence="4" id="KW-0028">Amino-acid biosynthesis</keyword>
<dbReference type="PANTHER" id="PTHR11645:SF0">
    <property type="entry name" value="PYRROLINE-5-CARBOXYLATE REDUCTASE 3"/>
    <property type="match status" value="1"/>
</dbReference>
<dbReference type="InterPro" id="IPR029036">
    <property type="entry name" value="P5CR_dimer"/>
</dbReference>
<comment type="catalytic activity">
    <reaction evidence="7">
        <text>L-proline + NADP(+) = (S)-1-pyrroline-5-carboxylate + NADPH + 2 H(+)</text>
        <dbReference type="Rhea" id="RHEA:14109"/>
        <dbReference type="ChEBI" id="CHEBI:15378"/>
        <dbReference type="ChEBI" id="CHEBI:17388"/>
        <dbReference type="ChEBI" id="CHEBI:57783"/>
        <dbReference type="ChEBI" id="CHEBI:58349"/>
        <dbReference type="ChEBI" id="CHEBI:60039"/>
        <dbReference type="EC" id="1.5.1.2"/>
    </reaction>
    <physiologicalReaction direction="right-to-left" evidence="7">
        <dbReference type="Rhea" id="RHEA:14111"/>
    </physiologicalReaction>
</comment>
<dbReference type="GO" id="GO:0055129">
    <property type="term" value="P:L-proline biosynthetic process"/>
    <property type="evidence" value="ECO:0007669"/>
    <property type="project" value="UniProtKB-UniPathway"/>
</dbReference>
<evidence type="ECO:0000256" key="2">
    <source>
        <dbReference type="ARBA" id="ARBA00005525"/>
    </source>
</evidence>
<evidence type="ECO:0000313" key="11">
    <source>
        <dbReference type="Proteomes" id="UP000770661"/>
    </source>
</evidence>
<reference evidence="10" key="1">
    <citation type="submission" date="2020-07" db="EMBL/GenBank/DDBJ databases">
        <title>The High-quality genome of the commercially important snow crab, Chionoecetes opilio.</title>
        <authorList>
            <person name="Jeong J.-H."/>
            <person name="Ryu S."/>
        </authorList>
    </citation>
    <scope>NUCLEOTIDE SEQUENCE</scope>
    <source>
        <strain evidence="10">MADBK_172401_WGS</strain>
        <tissue evidence="10">Digestive gland</tissue>
    </source>
</reference>
<dbReference type="Gene3D" id="1.10.3730.10">
    <property type="entry name" value="ProC C-terminal domain-like"/>
    <property type="match status" value="1"/>
</dbReference>
<evidence type="ECO:0000256" key="7">
    <source>
        <dbReference type="ARBA" id="ARBA00049867"/>
    </source>
</evidence>
<dbReference type="SUPFAM" id="SSF48179">
    <property type="entry name" value="6-phosphogluconate dehydrogenase C-terminal domain-like"/>
    <property type="match status" value="1"/>
</dbReference>
<dbReference type="InterPro" id="IPR008927">
    <property type="entry name" value="6-PGluconate_DH-like_C_sf"/>
</dbReference>
<comment type="catalytic activity">
    <reaction evidence="8">
        <text>L-proline + NAD(+) = (S)-1-pyrroline-5-carboxylate + NADH + 2 H(+)</text>
        <dbReference type="Rhea" id="RHEA:14105"/>
        <dbReference type="ChEBI" id="CHEBI:15378"/>
        <dbReference type="ChEBI" id="CHEBI:17388"/>
        <dbReference type="ChEBI" id="CHEBI:57540"/>
        <dbReference type="ChEBI" id="CHEBI:57945"/>
        <dbReference type="ChEBI" id="CHEBI:60039"/>
        <dbReference type="EC" id="1.5.1.2"/>
    </reaction>
    <physiologicalReaction direction="right-to-left" evidence="8">
        <dbReference type="Rhea" id="RHEA:14107"/>
    </physiologicalReaction>
</comment>
<sequence>MLGSVLENPHVVRAMPNTPSAVGQGCCLFSRGTHTSASDAEVMRSMLGSIGTCDEIPQHLMDAACGLACSAPAFIYMAIEALADGGVKMGLPRQLAQSLASQTVKGAATMVLESGRHPGELKDEVCSSSQATITALHILERHGYRNALMSAVEASSARHTALGASLSEGVV</sequence>
<evidence type="ECO:0000256" key="6">
    <source>
        <dbReference type="ARBA" id="ARBA00023002"/>
    </source>
</evidence>
<dbReference type="AlphaFoldDB" id="A0A8J4XQR4"/>
<accession>A0A8J4XQR4</accession>
<evidence type="ECO:0000256" key="1">
    <source>
        <dbReference type="ARBA" id="ARBA00005205"/>
    </source>
</evidence>
<evidence type="ECO:0000256" key="8">
    <source>
        <dbReference type="ARBA" id="ARBA00049875"/>
    </source>
</evidence>
<comment type="similarity">
    <text evidence="2">Belongs to the pyrroline-5-carboxylate reductase family.</text>
</comment>
<comment type="pathway">
    <text evidence="1">Amino-acid biosynthesis; L-proline biosynthesis; L-proline from L-glutamate 5-semialdehyde: step 1/1.</text>
</comment>
<keyword evidence="6" id="KW-0560">Oxidoreductase</keyword>
<evidence type="ECO:0000256" key="3">
    <source>
        <dbReference type="ARBA" id="ARBA00012855"/>
    </source>
</evidence>
<dbReference type="Pfam" id="PF14748">
    <property type="entry name" value="P5CR_dimer"/>
    <property type="match status" value="1"/>
</dbReference>
<dbReference type="GO" id="GO:0004735">
    <property type="term" value="F:pyrroline-5-carboxylate reductase activity"/>
    <property type="evidence" value="ECO:0007669"/>
    <property type="project" value="UniProtKB-EC"/>
</dbReference>
<evidence type="ECO:0000256" key="4">
    <source>
        <dbReference type="ARBA" id="ARBA00022605"/>
    </source>
</evidence>
<gene>
    <name evidence="10" type="primary">PYCR2</name>
    <name evidence="10" type="ORF">GWK47_018443</name>
</gene>
<dbReference type="EC" id="1.5.1.2" evidence="3"/>
<organism evidence="10 11">
    <name type="scientific">Chionoecetes opilio</name>
    <name type="common">Atlantic snow crab</name>
    <name type="synonym">Cancer opilio</name>
    <dbReference type="NCBI Taxonomy" id="41210"/>
    <lineage>
        <taxon>Eukaryota</taxon>
        <taxon>Metazoa</taxon>
        <taxon>Ecdysozoa</taxon>
        <taxon>Arthropoda</taxon>
        <taxon>Crustacea</taxon>
        <taxon>Multicrustacea</taxon>
        <taxon>Malacostraca</taxon>
        <taxon>Eumalacostraca</taxon>
        <taxon>Eucarida</taxon>
        <taxon>Decapoda</taxon>
        <taxon>Pleocyemata</taxon>
        <taxon>Brachyura</taxon>
        <taxon>Eubrachyura</taxon>
        <taxon>Majoidea</taxon>
        <taxon>Majidae</taxon>
        <taxon>Chionoecetes</taxon>
    </lineage>
</organism>
<dbReference type="Proteomes" id="UP000770661">
    <property type="component" value="Unassembled WGS sequence"/>
</dbReference>
<dbReference type="InterPro" id="IPR036291">
    <property type="entry name" value="NAD(P)-bd_dom_sf"/>
</dbReference>
<dbReference type="PANTHER" id="PTHR11645">
    <property type="entry name" value="PYRROLINE-5-CARBOXYLATE REDUCTASE"/>
    <property type="match status" value="1"/>
</dbReference>
<dbReference type="Gene3D" id="3.40.50.720">
    <property type="entry name" value="NAD(P)-binding Rossmann-like Domain"/>
    <property type="match status" value="1"/>
</dbReference>
<evidence type="ECO:0000313" key="10">
    <source>
        <dbReference type="EMBL" id="KAG0712447.1"/>
    </source>
</evidence>
<name>A0A8J4XQR4_CHIOP</name>
<protein>
    <recommendedName>
        <fullName evidence="3">pyrroline-5-carboxylate reductase</fullName>
        <ecNumber evidence="3">1.5.1.2</ecNumber>
    </recommendedName>
</protein>
<dbReference type="OrthoDB" id="10263291at2759"/>
<keyword evidence="11" id="KW-1185">Reference proteome</keyword>
<proteinExistence type="inferred from homology"/>
<dbReference type="UniPathway" id="UPA00098">
    <property type="reaction ID" value="UER00361"/>
</dbReference>
<dbReference type="SUPFAM" id="SSF51735">
    <property type="entry name" value="NAD(P)-binding Rossmann-fold domains"/>
    <property type="match status" value="1"/>
</dbReference>
<keyword evidence="5" id="KW-0641">Proline biosynthesis</keyword>
<dbReference type="FunFam" id="1.10.3730.10:FF:000003">
    <property type="entry name" value="Pyrroline-5-carboxylate reductase 1, mitochondrial"/>
    <property type="match status" value="1"/>
</dbReference>
<dbReference type="EMBL" id="JACEEZ010022410">
    <property type="protein sequence ID" value="KAG0712447.1"/>
    <property type="molecule type" value="Genomic_DNA"/>
</dbReference>